<dbReference type="PRINTS" id="PR00887">
    <property type="entry name" value="SSRCOGNITION"/>
</dbReference>
<keyword evidence="7 11" id="KW-0804">Transcription</keyword>
<evidence type="ECO:0000256" key="3">
    <source>
        <dbReference type="ARBA" id="ARBA00022705"/>
    </source>
</evidence>
<dbReference type="GO" id="GO:0006260">
    <property type="term" value="P:DNA replication"/>
    <property type="evidence" value="ECO:0007669"/>
    <property type="project" value="UniProtKB-KW"/>
</dbReference>
<feature type="compositionally biased region" description="Low complexity" evidence="12">
    <location>
        <begin position="698"/>
        <end position="725"/>
    </location>
</feature>
<keyword evidence="6 10" id="KW-0238">DNA-binding</keyword>
<dbReference type="GO" id="GO:0006281">
    <property type="term" value="P:DNA repair"/>
    <property type="evidence" value="ECO:0007669"/>
    <property type="project" value="UniProtKB-KW"/>
</dbReference>
<feature type="region of interest" description="Disordered" evidence="12">
    <location>
        <begin position="451"/>
        <end position="577"/>
    </location>
</feature>
<dbReference type="Gene3D" id="2.30.29.220">
    <property type="entry name" value="Structure-specific recognition protein (SSRP1)"/>
    <property type="match status" value="1"/>
</dbReference>
<dbReference type="Pfam" id="PF00505">
    <property type="entry name" value="HMG_box"/>
    <property type="match status" value="1"/>
</dbReference>
<comment type="subcellular location">
    <subcellularLocation>
        <location evidence="11">Nucleus</location>
    </subcellularLocation>
    <subcellularLocation>
        <location evidence="11">Chromosome</location>
    </subcellularLocation>
</comment>
<keyword evidence="8 11" id="KW-0234">DNA repair</keyword>
<feature type="compositionally biased region" description="Basic residues" evidence="12">
    <location>
        <begin position="547"/>
        <end position="567"/>
    </location>
</feature>
<evidence type="ECO:0000256" key="12">
    <source>
        <dbReference type="SAM" id="MobiDB-lite"/>
    </source>
</evidence>
<dbReference type="Proteomes" id="UP000355283">
    <property type="component" value="Unassembled WGS sequence"/>
</dbReference>
<keyword evidence="5 11" id="KW-0805">Transcription regulation</keyword>
<dbReference type="CDD" id="cd01390">
    <property type="entry name" value="HMG-box_NHP6-like"/>
    <property type="match status" value="1"/>
</dbReference>
<feature type="compositionally biased region" description="Basic and acidic residues" evidence="12">
    <location>
        <begin position="667"/>
        <end position="677"/>
    </location>
</feature>
<keyword evidence="9 10" id="KW-0539">Nucleus</keyword>
<name>A0A4D9CRE4_9STRA</name>
<dbReference type="EMBL" id="SDOX01000159">
    <property type="protein sequence ID" value="TFJ80617.1"/>
    <property type="molecule type" value="Genomic_DNA"/>
</dbReference>
<dbReference type="InterPro" id="IPR013719">
    <property type="entry name" value="RTT106/SPT16-like_middle_dom"/>
</dbReference>
<evidence type="ECO:0000313" key="15">
    <source>
        <dbReference type="Proteomes" id="UP000355283"/>
    </source>
</evidence>
<comment type="function">
    <text evidence="11">Component of the FACT complex, a general chromatin factor that acts to reorganize nucleosomes. The FACT complex is involved in multiple processes that require DNA as a template such as mRNA elongation, DNA replication and DNA repair. During transcription elongation the FACT complex acts as a histone chaperone that both destabilizes and restores nucleosomal structure. It facilitates the passage of RNA polymerase II and transcription by promoting the dissociation of one histone H2A-H2B dimer from the nucleosome, then subsequently promotes the reestablishment of the nucleosome following the passage of RNA polymerase II.</text>
</comment>
<accession>A0A4D9CRE4</accession>
<feature type="region of interest" description="Disordered" evidence="12">
    <location>
        <begin position="641"/>
        <end position="731"/>
    </location>
</feature>
<dbReference type="SUPFAM" id="SSF47095">
    <property type="entry name" value="HMG-box"/>
    <property type="match status" value="1"/>
</dbReference>
<dbReference type="InterPro" id="IPR009071">
    <property type="entry name" value="HMG_box_dom"/>
</dbReference>
<evidence type="ECO:0000256" key="8">
    <source>
        <dbReference type="ARBA" id="ARBA00023204"/>
    </source>
</evidence>
<feature type="domain" description="HMG box" evidence="13">
    <location>
        <begin position="573"/>
        <end position="641"/>
    </location>
</feature>
<keyword evidence="4 11" id="KW-0227">DNA damage</keyword>
<dbReference type="InterPro" id="IPR024954">
    <property type="entry name" value="SSRP1_DD"/>
</dbReference>
<feature type="compositionally biased region" description="Acidic residues" evidence="12">
    <location>
        <begin position="451"/>
        <end position="469"/>
    </location>
</feature>
<evidence type="ECO:0000313" key="14">
    <source>
        <dbReference type="EMBL" id="TFJ80617.1"/>
    </source>
</evidence>
<dbReference type="Pfam" id="PF08512">
    <property type="entry name" value="Rttp106-like_middle"/>
    <property type="match status" value="1"/>
</dbReference>
<evidence type="ECO:0000256" key="11">
    <source>
        <dbReference type="RuleBase" id="RU364013"/>
    </source>
</evidence>
<dbReference type="Pfam" id="PF17292">
    <property type="entry name" value="POB3_N"/>
    <property type="match status" value="1"/>
</dbReference>
<dbReference type="InterPro" id="IPR038167">
    <property type="entry name" value="SSRP1_sf"/>
</dbReference>
<dbReference type="InterPro" id="IPR035417">
    <property type="entry name" value="SSRP1/POB3_N"/>
</dbReference>
<dbReference type="OrthoDB" id="498543at2759"/>
<dbReference type="FunFam" id="1.10.30.10:FF:000016">
    <property type="entry name" value="FACT complex subunit SSRP1"/>
    <property type="match status" value="1"/>
</dbReference>
<dbReference type="Gene3D" id="1.10.30.10">
    <property type="entry name" value="High mobility group box domain"/>
    <property type="match status" value="1"/>
</dbReference>
<gene>
    <name evidence="14" type="ORF">NSK_008043</name>
</gene>
<dbReference type="InterPro" id="IPR048993">
    <property type="entry name" value="SSRP1-like_PH1"/>
</dbReference>
<dbReference type="GO" id="GO:0003677">
    <property type="term" value="F:DNA binding"/>
    <property type="evidence" value="ECO:0007669"/>
    <property type="project" value="UniProtKB-UniRule"/>
</dbReference>
<dbReference type="GO" id="GO:0035101">
    <property type="term" value="C:FACT complex"/>
    <property type="evidence" value="ECO:0007669"/>
    <property type="project" value="TreeGrafter"/>
</dbReference>
<dbReference type="Pfam" id="PF03531">
    <property type="entry name" value="SSrecog"/>
    <property type="match status" value="1"/>
</dbReference>
<dbReference type="InterPro" id="IPR000969">
    <property type="entry name" value="SSRP1/POB3"/>
</dbReference>
<evidence type="ECO:0000256" key="4">
    <source>
        <dbReference type="ARBA" id="ARBA00022763"/>
    </source>
</evidence>
<dbReference type="CDD" id="cd13230">
    <property type="entry name" value="PH1_SSRP1-like"/>
    <property type="match status" value="1"/>
</dbReference>
<dbReference type="InterPro" id="IPR036910">
    <property type="entry name" value="HMG_box_dom_sf"/>
</dbReference>
<dbReference type="Gene3D" id="2.30.29.150">
    <property type="match status" value="1"/>
</dbReference>
<dbReference type="PANTHER" id="PTHR45849">
    <property type="entry name" value="FACT COMPLEX SUBUNIT SSRP1"/>
    <property type="match status" value="1"/>
</dbReference>
<comment type="similarity">
    <text evidence="1 11">Belongs to the SSRP1 family.</text>
</comment>
<dbReference type="PANTHER" id="PTHR45849:SF1">
    <property type="entry name" value="FACT COMPLEX SUBUNIT SSRP1"/>
    <property type="match status" value="1"/>
</dbReference>
<dbReference type="GO" id="GO:0031491">
    <property type="term" value="F:nucleosome binding"/>
    <property type="evidence" value="ECO:0007669"/>
    <property type="project" value="TreeGrafter"/>
</dbReference>
<feature type="compositionally biased region" description="Gly residues" evidence="12">
    <location>
        <begin position="652"/>
        <end position="661"/>
    </location>
</feature>
<dbReference type="GO" id="GO:0042393">
    <property type="term" value="F:histone binding"/>
    <property type="evidence" value="ECO:0007669"/>
    <property type="project" value="TreeGrafter"/>
</dbReference>
<keyword evidence="2 11" id="KW-0158">Chromosome</keyword>
<dbReference type="InterPro" id="IPR050454">
    <property type="entry name" value="RTT106/SSRP1_HistChap/FACT"/>
</dbReference>
<dbReference type="CDD" id="cd13231">
    <property type="entry name" value="PH2_SSRP1-like"/>
    <property type="match status" value="1"/>
</dbReference>
<reference evidence="14 15" key="1">
    <citation type="submission" date="2019-01" db="EMBL/GenBank/DDBJ databases">
        <title>Nuclear Genome Assembly of the Microalgal Biofuel strain Nannochloropsis salina CCMP1776.</title>
        <authorList>
            <person name="Hovde B."/>
        </authorList>
    </citation>
    <scope>NUCLEOTIDE SEQUENCE [LARGE SCALE GENOMIC DNA]</scope>
    <source>
        <strain evidence="14 15">CCMP1776</strain>
    </source>
</reference>
<sequence>MATIEKFENIGLSGQSVGTLTFTGKGLEWRGPSNAKTVQAKDILRASWSVFGKWGHLRLFLKNGKALRCDGFLRTEEERVREVFQSNYSLSLEREVLNSGGANYGDLIFEDNTLVMSLEDKSVLELPLGAVSQCVLPGTGNIKNEVELQFVETDAADRDEDTLVEVRFYIPPGEEEDDGAEAFQKNVLARTTVQASTGDALVTFAEDEGFFLYPRGRYVINLYTNSFRLHGAKYDHKMAYDDIIHFFLLERPDHRWAFVIGLKKPIRQGQQRYNYLVLQTHDGASEVTVNMTEEELREKYEDRLEQTMAGPMHHLVAKTFKILSGKKVYHSQRFQSARNVRWVKCSLKASEGLLYPLDKAFMFIYKPTLYIPFKDIESVSFDRVGGAVGVTRTFDLRVLLRSLDGDVRREYIFAQIEKEEHANLSQYLRDKQTIKVIDDKPVSQAKIDRMLEEEEEGGEDEEDEDEEDESYKGEESGSGGSGSEGSEEGGSDDSSSGAEMVEESDLEEMTGIKKEKSSKGGKKKKEKGSGEEGSEGEEEESDAGTGGKKRKGKKEKAGPGKKKKRAKKDPNAPKQALSAYMLFTQASREAVKAEQPGLKVTEISKVMGERWRALSAEEKKVFEDQAASAKVRYGEELRAYKAKKKEEAAESGGEGPSGSGGESSESEGEREVEEKAPPAKKRTRATAGEGGAVVELASSDSNEESSVASESSAESGSSGDESGSGSEEGSG</sequence>
<dbReference type="Gene3D" id="2.30.29.30">
    <property type="entry name" value="Pleckstrin-homology domain (PH domain)/Phosphotyrosine-binding domain (PTB)"/>
    <property type="match status" value="2"/>
</dbReference>
<evidence type="ECO:0000256" key="5">
    <source>
        <dbReference type="ARBA" id="ARBA00023015"/>
    </source>
</evidence>
<proteinExistence type="inferred from homology"/>
<dbReference type="AlphaFoldDB" id="A0A4D9CRE4"/>
<evidence type="ECO:0000256" key="9">
    <source>
        <dbReference type="ARBA" id="ARBA00023242"/>
    </source>
</evidence>
<evidence type="ECO:0000256" key="1">
    <source>
        <dbReference type="ARBA" id="ARBA00010060"/>
    </source>
</evidence>
<dbReference type="SMART" id="SM01287">
    <property type="entry name" value="Rtt106"/>
    <property type="match status" value="1"/>
</dbReference>
<dbReference type="PROSITE" id="PS50118">
    <property type="entry name" value="HMG_BOX_2"/>
    <property type="match status" value="1"/>
</dbReference>
<protein>
    <recommendedName>
        <fullName evidence="11">FACT complex subunit SSRP1</fullName>
    </recommendedName>
</protein>
<evidence type="ECO:0000256" key="2">
    <source>
        <dbReference type="ARBA" id="ARBA00022454"/>
    </source>
</evidence>
<comment type="caution">
    <text evidence="14">The sequence shown here is derived from an EMBL/GenBank/DDBJ whole genome shotgun (WGS) entry which is preliminary data.</text>
</comment>
<keyword evidence="15" id="KW-1185">Reference proteome</keyword>
<organism evidence="14 15">
    <name type="scientific">Nannochloropsis salina CCMP1776</name>
    <dbReference type="NCBI Taxonomy" id="1027361"/>
    <lineage>
        <taxon>Eukaryota</taxon>
        <taxon>Sar</taxon>
        <taxon>Stramenopiles</taxon>
        <taxon>Ochrophyta</taxon>
        <taxon>Eustigmatophyceae</taxon>
        <taxon>Eustigmatales</taxon>
        <taxon>Monodopsidaceae</taxon>
        <taxon>Microchloropsis</taxon>
        <taxon>Microchloropsis salina</taxon>
    </lineage>
</organism>
<feature type="DNA-binding region" description="HMG box" evidence="10">
    <location>
        <begin position="573"/>
        <end position="641"/>
    </location>
</feature>
<dbReference type="FunFam" id="2.30.29.150:FF:000001">
    <property type="entry name" value="Fact complex subunit ssrp1"/>
    <property type="match status" value="1"/>
</dbReference>
<evidence type="ECO:0000259" key="13">
    <source>
        <dbReference type="PROSITE" id="PS50118"/>
    </source>
</evidence>
<evidence type="ECO:0000256" key="10">
    <source>
        <dbReference type="PROSITE-ProRule" id="PRU00267"/>
    </source>
</evidence>
<dbReference type="SMART" id="SM00398">
    <property type="entry name" value="HMG"/>
    <property type="match status" value="1"/>
</dbReference>
<evidence type="ECO:0000256" key="6">
    <source>
        <dbReference type="ARBA" id="ARBA00023125"/>
    </source>
</evidence>
<keyword evidence="3 11" id="KW-0235">DNA replication</keyword>
<evidence type="ECO:0000256" key="7">
    <source>
        <dbReference type="ARBA" id="ARBA00023163"/>
    </source>
</evidence>
<dbReference type="InterPro" id="IPR011993">
    <property type="entry name" value="PH-like_dom_sf"/>
</dbReference>
<dbReference type="Pfam" id="PF21103">
    <property type="entry name" value="PH1_SSRP1-like"/>
    <property type="match status" value="1"/>
</dbReference>
<dbReference type="SUPFAM" id="SSF50729">
    <property type="entry name" value="PH domain-like"/>
    <property type="match status" value="1"/>
</dbReference>
<feature type="compositionally biased region" description="Acidic residues" evidence="12">
    <location>
        <begin position="532"/>
        <end position="542"/>
    </location>
</feature>